<dbReference type="PROSITE" id="PS51806">
    <property type="entry name" value="DOG1"/>
    <property type="match status" value="1"/>
</dbReference>
<organism evidence="2 3">
    <name type="scientific">Rehmannia glutinosa</name>
    <name type="common">Chinese foxglove</name>
    <dbReference type="NCBI Taxonomy" id="99300"/>
    <lineage>
        <taxon>Eukaryota</taxon>
        <taxon>Viridiplantae</taxon>
        <taxon>Streptophyta</taxon>
        <taxon>Embryophyta</taxon>
        <taxon>Tracheophyta</taxon>
        <taxon>Spermatophyta</taxon>
        <taxon>Magnoliopsida</taxon>
        <taxon>eudicotyledons</taxon>
        <taxon>Gunneridae</taxon>
        <taxon>Pentapetalae</taxon>
        <taxon>asterids</taxon>
        <taxon>lamiids</taxon>
        <taxon>Lamiales</taxon>
        <taxon>Orobanchaceae</taxon>
        <taxon>Rehmannieae</taxon>
        <taxon>Rehmannia</taxon>
    </lineage>
</organism>
<feature type="domain" description="DOG1" evidence="1">
    <location>
        <begin position="1"/>
        <end position="194"/>
    </location>
</feature>
<dbReference type="EMBL" id="JABTTQ020002798">
    <property type="protein sequence ID" value="KAK6122033.1"/>
    <property type="molecule type" value="Genomic_DNA"/>
</dbReference>
<comment type="caution">
    <text evidence="2">The sequence shown here is derived from an EMBL/GenBank/DDBJ whole genome shotgun (WGS) entry which is preliminary data.</text>
</comment>
<proteinExistence type="predicted"/>
<accession>A0ABR0UHH9</accession>
<evidence type="ECO:0000313" key="3">
    <source>
        <dbReference type="Proteomes" id="UP001318860"/>
    </source>
</evidence>
<evidence type="ECO:0000259" key="1">
    <source>
        <dbReference type="PROSITE" id="PS51806"/>
    </source>
</evidence>
<keyword evidence="3" id="KW-1185">Reference proteome</keyword>
<dbReference type="PANTHER" id="PTHR46354">
    <property type="entry name" value="DOG1 DOMAIN-CONTAINING PROTEIN"/>
    <property type="match status" value="1"/>
</dbReference>
<protein>
    <recommendedName>
        <fullName evidence="1">DOG1 domain-containing protein</fullName>
    </recommendedName>
</protein>
<dbReference type="Proteomes" id="UP001318860">
    <property type="component" value="Unassembled WGS sequence"/>
</dbReference>
<gene>
    <name evidence="2" type="ORF">DH2020_044224</name>
</gene>
<dbReference type="InterPro" id="IPR025422">
    <property type="entry name" value="TGA_domain"/>
</dbReference>
<dbReference type="PANTHER" id="PTHR46354:SF13">
    <property type="entry name" value="PROTEIN DOG1-LIKE 4"/>
    <property type="match status" value="1"/>
</dbReference>
<evidence type="ECO:0000313" key="2">
    <source>
        <dbReference type="EMBL" id="KAK6122033.1"/>
    </source>
</evidence>
<reference evidence="2 3" key="1">
    <citation type="journal article" date="2021" name="Comput. Struct. Biotechnol. J.">
        <title>De novo genome assembly of the potent medicinal plant Rehmannia glutinosa using nanopore technology.</title>
        <authorList>
            <person name="Ma L."/>
            <person name="Dong C."/>
            <person name="Song C."/>
            <person name="Wang X."/>
            <person name="Zheng X."/>
            <person name="Niu Y."/>
            <person name="Chen S."/>
            <person name="Feng W."/>
        </authorList>
    </citation>
    <scope>NUCLEOTIDE SEQUENCE [LARGE SCALE GENOMIC DNA]</scope>
    <source>
        <strain evidence="2">DH-2019</strain>
    </source>
</reference>
<sequence>MRRDDLKRATVRGPYRSNRISLQKISLKQKQELFKKMCFLFLHQLGLARLRELISGSAGLGRVWHFVLLSTMFWTSIKIGLGGLTKLMVEIKEEEKEVTEEFNRVQEGMVSPSMVELTRHLGRPRNGAEHNMESAVDRLSVSMEALVECADLLRRKTGILLVEILKPAQAVRFFAAAAQLQLNLRRWGMQRNVQNRRHNAGPANEPDPTQRNTWLSANVMGMVEVGWRMRQWKREGNGRAAIAFRF</sequence>
<name>A0ABR0UHH9_REHGL</name>
<dbReference type="InterPro" id="IPR051886">
    <property type="entry name" value="Seed_Dev/Stress_Resp_Reg"/>
</dbReference>